<sequence>MMHSDLWTGRRSCISVFATKVAASSVHILNFPLEIAGKVDESKASSKAAEEEEAPAAAAAASTAALPGDETEAGVPNPFDFSAMTGLLNDPSIKEMAEQIAKDPAFNQMAQQLQRSVQTVGDEGVPQLDTNQYINAMQQVMQNPQFMTMAERLGNALMQDPAMSGMLSNLTNPAHKEQLEQRMAQVREDPTLKPVLEEIESGGPAAMMKYWNDPAVLSKLGQAMGVGIPGEAGLPAYRNEEGTEEEGEDDVGEEEEEELTVHHTASTGDVEGLKILLQEGADKDEKDEEGRTGLHFASGYGEVQCAEVLLEAGAAVDALDKNNNTPLHYAAGYGRKECVELLLKNGAAVTLRNLDGKTPVDVAKLNTQSEVLKLLEKDVFL</sequence>
<dbReference type="SUPFAM" id="SSF48403">
    <property type="entry name" value="Ankyrin repeat"/>
    <property type="match status" value="1"/>
</dbReference>
<gene>
    <name evidence="6" type="ORF">CSSPTR1EN2_LOCUS360</name>
</gene>
<feature type="region of interest" description="Disordered" evidence="4">
    <location>
        <begin position="232"/>
        <end position="272"/>
    </location>
</feature>
<feature type="repeat" description="ANK" evidence="3">
    <location>
        <begin position="256"/>
        <end position="288"/>
    </location>
</feature>
<evidence type="ECO:0000256" key="1">
    <source>
        <dbReference type="ARBA" id="ARBA00022737"/>
    </source>
</evidence>
<accession>A0ABP0T872</accession>
<dbReference type="EMBL" id="OZ019893">
    <property type="protein sequence ID" value="CAK9189709.1"/>
    <property type="molecule type" value="Genomic_DNA"/>
</dbReference>
<protein>
    <recommendedName>
        <fullName evidence="5">STI1/HOP DP domain-containing protein</fullName>
    </recommendedName>
</protein>
<feature type="domain" description="STI1/HOP DP" evidence="5">
    <location>
        <begin position="174"/>
        <end position="225"/>
    </location>
</feature>
<dbReference type="InterPro" id="IPR002110">
    <property type="entry name" value="Ankyrin_rpt"/>
</dbReference>
<evidence type="ECO:0000313" key="6">
    <source>
        <dbReference type="EMBL" id="CAK9189709.1"/>
    </source>
</evidence>
<dbReference type="PROSITE" id="PS50088">
    <property type="entry name" value="ANK_REPEAT"/>
    <property type="match status" value="3"/>
</dbReference>
<feature type="repeat" description="ANK" evidence="3">
    <location>
        <begin position="289"/>
        <end position="321"/>
    </location>
</feature>
<evidence type="ECO:0000256" key="3">
    <source>
        <dbReference type="PROSITE-ProRule" id="PRU00023"/>
    </source>
</evidence>
<dbReference type="InterPro" id="IPR036770">
    <property type="entry name" value="Ankyrin_rpt-contain_sf"/>
</dbReference>
<evidence type="ECO:0000256" key="4">
    <source>
        <dbReference type="SAM" id="MobiDB-lite"/>
    </source>
</evidence>
<dbReference type="PANTHER" id="PTHR24203">
    <property type="entry name" value="ANKYRIN REPEAT FAMILY PROTEIN"/>
    <property type="match status" value="1"/>
</dbReference>
<dbReference type="PANTHER" id="PTHR24203:SF45">
    <property type="entry name" value="ANKYRIN REPEAT DOMAIN 6"/>
    <property type="match status" value="1"/>
</dbReference>
<name>A0ABP0T872_9BRYO</name>
<organism evidence="6 7">
    <name type="scientific">Sphagnum troendelagicum</name>
    <dbReference type="NCBI Taxonomy" id="128251"/>
    <lineage>
        <taxon>Eukaryota</taxon>
        <taxon>Viridiplantae</taxon>
        <taxon>Streptophyta</taxon>
        <taxon>Embryophyta</taxon>
        <taxon>Bryophyta</taxon>
        <taxon>Sphagnophytina</taxon>
        <taxon>Sphagnopsida</taxon>
        <taxon>Sphagnales</taxon>
        <taxon>Sphagnaceae</taxon>
        <taxon>Sphagnum</taxon>
    </lineage>
</organism>
<keyword evidence="2 3" id="KW-0040">ANK repeat</keyword>
<feature type="compositionally biased region" description="Acidic residues" evidence="4">
    <location>
        <begin position="242"/>
        <end position="258"/>
    </location>
</feature>
<dbReference type="Proteomes" id="UP001497512">
    <property type="component" value="Chromosome 1"/>
</dbReference>
<reference evidence="6 7" key="1">
    <citation type="submission" date="2024-02" db="EMBL/GenBank/DDBJ databases">
        <authorList>
            <consortium name="ELIXIR-Norway"/>
            <consortium name="Elixir Norway"/>
        </authorList>
    </citation>
    <scope>NUCLEOTIDE SEQUENCE [LARGE SCALE GENOMIC DNA]</scope>
</reference>
<dbReference type="Pfam" id="PF17830">
    <property type="entry name" value="STI1-HOP_DP"/>
    <property type="match status" value="1"/>
</dbReference>
<feature type="repeat" description="ANK" evidence="3">
    <location>
        <begin position="322"/>
        <end position="354"/>
    </location>
</feature>
<proteinExistence type="predicted"/>
<keyword evidence="1" id="KW-0677">Repeat</keyword>
<dbReference type="Pfam" id="PF12796">
    <property type="entry name" value="Ank_2"/>
    <property type="match status" value="1"/>
</dbReference>
<dbReference type="Gene3D" id="1.25.40.20">
    <property type="entry name" value="Ankyrin repeat-containing domain"/>
    <property type="match status" value="2"/>
</dbReference>
<keyword evidence="7" id="KW-1185">Reference proteome</keyword>
<evidence type="ECO:0000259" key="5">
    <source>
        <dbReference type="Pfam" id="PF17830"/>
    </source>
</evidence>
<dbReference type="InterPro" id="IPR041243">
    <property type="entry name" value="STI1/HOP_DP"/>
</dbReference>
<evidence type="ECO:0000313" key="7">
    <source>
        <dbReference type="Proteomes" id="UP001497512"/>
    </source>
</evidence>
<evidence type="ECO:0000256" key="2">
    <source>
        <dbReference type="ARBA" id="ARBA00023043"/>
    </source>
</evidence>
<dbReference type="SMART" id="SM00248">
    <property type="entry name" value="ANK"/>
    <property type="match status" value="3"/>
</dbReference>
<dbReference type="PROSITE" id="PS50297">
    <property type="entry name" value="ANK_REP_REGION"/>
    <property type="match status" value="2"/>
</dbReference>